<comment type="caution">
    <text evidence="5">The sequence shown here is derived from an EMBL/GenBank/DDBJ whole genome shotgun (WGS) entry which is preliminary data.</text>
</comment>
<reference evidence="5 6" key="1">
    <citation type="submission" date="2019-07" db="EMBL/GenBank/DDBJ databases">
        <title>Draft Genome Sequence of the first blaOXA-58-Harboring Acinetobacter colistiniresistens clinical isolate from Brazil.</title>
        <authorList>
            <person name="Favaro L.S."/>
            <person name="Paula-Petroli S.B."/>
            <person name="Moura C.F."/>
            <person name="Tognim M.C.B."/>
            <person name="Venancio E.J."/>
            <person name="Yamada-Ogatta S.F."/>
            <person name="Carrara-Marroni F.E."/>
        </authorList>
    </citation>
    <scope>NUCLEOTIDE SEQUENCE [LARGE SCALE GENOMIC DNA]</scope>
    <source>
        <strain evidence="5 6">DL</strain>
    </source>
</reference>
<dbReference type="Pfam" id="PF12625">
    <property type="entry name" value="Arabinose_bd"/>
    <property type="match status" value="1"/>
</dbReference>
<dbReference type="InterPro" id="IPR009057">
    <property type="entry name" value="Homeodomain-like_sf"/>
</dbReference>
<dbReference type="Proteomes" id="UP000316981">
    <property type="component" value="Unassembled WGS sequence"/>
</dbReference>
<dbReference type="Pfam" id="PF12833">
    <property type="entry name" value="HTH_18"/>
    <property type="match status" value="1"/>
</dbReference>
<name>A0A558F1X2_9GAMM</name>
<dbReference type="GO" id="GO:0005829">
    <property type="term" value="C:cytosol"/>
    <property type="evidence" value="ECO:0007669"/>
    <property type="project" value="TreeGrafter"/>
</dbReference>
<dbReference type="InterPro" id="IPR032687">
    <property type="entry name" value="AraC-type_N"/>
</dbReference>
<keyword evidence="1" id="KW-0805">Transcription regulation</keyword>
<dbReference type="SMART" id="SM00342">
    <property type="entry name" value="HTH_ARAC"/>
    <property type="match status" value="1"/>
</dbReference>
<dbReference type="RefSeq" id="WP_144583684.1">
    <property type="nucleotide sequence ID" value="NZ_BKKF01000062.1"/>
</dbReference>
<dbReference type="SUPFAM" id="SSF46689">
    <property type="entry name" value="Homeodomain-like"/>
    <property type="match status" value="1"/>
</dbReference>
<dbReference type="PROSITE" id="PS01124">
    <property type="entry name" value="HTH_ARAC_FAMILY_2"/>
    <property type="match status" value="1"/>
</dbReference>
<evidence type="ECO:0000259" key="4">
    <source>
        <dbReference type="PROSITE" id="PS01124"/>
    </source>
</evidence>
<gene>
    <name evidence="5" type="ORF">FPV60_14190</name>
</gene>
<evidence type="ECO:0000313" key="5">
    <source>
        <dbReference type="EMBL" id="TVT79610.1"/>
    </source>
</evidence>
<dbReference type="GO" id="GO:0003700">
    <property type="term" value="F:DNA-binding transcription factor activity"/>
    <property type="evidence" value="ECO:0007669"/>
    <property type="project" value="InterPro"/>
</dbReference>
<evidence type="ECO:0000313" key="6">
    <source>
        <dbReference type="Proteomes" id="UP000316981"/>
    </source>
</evidence>
<evidence type="ECO:0000256" key="1">
    <source>
        <dbReference type="ARBA" id="ARBA00023015"/>
    </source>
</evidence>
<evidence type="ECO:0000256" key="2">
    <source>
        <dbReference type="ARBA" id="ARBA00023125"/>
    </source>
</evidence>
<dbReference type="InterPro" id="IPR020449">
    <property type="entry name" value="Tscrpt_reg_AraC-type_HTH"/>
</dbReference>
<keyword evidence="3" id="KW-0804">Transcription</keyword>
<sequence length="345" mass="38685">MFEFQDYLRAPSSVQLLIELAKQHNVQASLLLVGTGLSLSRLNDANCVVSAEQEIAVITNLIQHLAIDTTALGLVIGFQHKLTTYGILGYALMSSATGLDAFKLAKRYLPLTYTFVKISFRLEKQHAIISFTEPVSLSIELQQFVVARAMAATSRVISDIYESSFQFDAFHLKNPQPQQSLAEFPQHFLAAPILFEQKSNELIFNAAQLNQPLPHANANTAAMCERLCTELINQRHTTLTTTMIVHDFLSNAPSGKLLTLPDIASKLHISERTLKRRLQEENSSFRLIQNETLHQRANEFLCKDLSLAQVAEDLGFSDLSTFSQAYKRWTGITPSQFKKQKNIKS</sequence>
<accession>A0A558F1X2</accession>
<dbReference type="PANTHER" id="PTHR47894:SF1">
    <property type="entry name" value="HTH-TYPE TRANSCRIPTIONAL REGULATOR VQSM"/>
    <property type="match status" value="1"/>
</dbReference>
<dbReference type="Gene3D" id="1.10.10.60">
    <property type="entry name" value="Homeodomain-like"/>
    <property type="match status" value="1"/>
</dbReference>
<dbReference type="InterPro" id="IPR018060">
    <property type="entry name" value="HTH_AraC"/>
</dbReference>
<dbReference type="EMBL" id="VMTP01000073">
    <property type="protein sequence ID" value="TVT79610.1"/>
    <property type="molecule type" value="Genomic_DNA"/>
</dbReference>
<keyword evidence="2" id="KW-0238">DNA-binding</keyword>
<proteinExistence type="predicted"/>
<dbReference type="AlphaFoldDB" id="A0A558F1X2"/>
<dbReference type="GO" id="GO:0000976">
    <property type="term" value="F:transcription cis-regulatory region binding"/>
    <property type="evidence" value="ECO:0007669"/>
    <property type="project" value="TreeGrafter"/>
</dbReference>
<protein>
    <submittedName>
        <fullName evidence="5">AraC family transcriptional regulator</fullName>
    </submittedName>
</protein>
<organism evidence="5 6">
    <name type="scientific">Acinetobacter colistiniresistens</name>
    <dbReference type="NCBI Taxonomy" id="280145"/>
    <lineage>
        <taxon>Bacteria</taxon>
        <taxon>Pseudomonadati</taxon>
        <taxon>Pseudomonadota</taxon>
        <taxon>Gammaproteobacteria</taxon>
        <taxon>Moraxellales</taxon>
        <taxon>Moraxellaceae</taxon>
        <taxon>Acinetobacter</taxon>
    </lineage>
</organism>
<dbReference type="PRINTS" id="PR00032">
    <property type="entry name" value="HTHARAC"/>
</dbReference>
<evidence type="ECO:0000256" key="3">
    <source>
        <dbReference type="ARBA" id="ARBA00023163"/>
    </source>
</evidence>
<feature type="domain" description="HTH araC/xylS-type" evidence="4">
    <location>
        <begin position="243"/>
        <end position="340"/>
    </location>
</feature>
<dbReference type="PANTHER" id="PTHR47894">
    <property type="entry name" value="HTH-TYPE TRANSCRIPTIONAL REGULATOR GADX"/>
    <property type="match status" value="1"/>
</dbReference>